<dbReference type="OrthoDB" id="273181at2759"/>
<dbReference type="AlphaFoldDB" id="A0A8S4MZH8"/>
<evidence type="ECO:0000313" key="2">
    <source>
        <dbReference type="Proteomes" id="UP000749559"/>
    </source>
</evidence>
<organism evidence="1 2">
    <name type="scientific">Owenia fusiformis</name>
    <name type="common">Polychaete worm</name>
    <dbReference type="NCBI Taxonomy" id="6347"/>
    <lineage>
        <taxon>Eukaryota</taxon>
        <taxon>Metazoa</taxon>
        <taxon>Spiralia</taxon>
        <taxon>Lophotrochozoa</taxon>
        <taxon>Annelida</taxon>
        <taxon>Polychaeta</taxon>
        <taxon>Sedentaria</taxon>
        <taxon>Canalipalpata</taxon>
        <taxon>Sabellida</taxon>
        <taxon>Oweniida</taxon>
        <taxon>Oweniidae</taxon>
        <taxon>Owenia</taxon>
    </lineage>
</organism>
<dbReference type="Proteomes" id="UP000749559">
    <property type="component" value="Unassembled WGS sequence"/>
</dbReference>
<feature type="non-terminal residue" evidence="1">
    <location>
        <position position="348"/>
    </location>
</feature>
<dbReference type="Pfam" id="PF10245">
    <property type="entry name" value="MRP-S22"/>
    <property type="match status" value="1"/>
</dbReference>
<evidence type="ECO:0000313" key="1">
    <source>
        <dbReference type="EMBL" id="CAH1774308.1"/>
    </source>
</evidence>
<dbReference type="GO" id="GO:0003735">
    <property type="term" value="F:structural constituent of ribosome"/>
    <property type="evidence" value="ECO:0007669"/>
    <property type="project" value="TreeGrafter"/>
</dbReference>
<dbReference type="EMBL" id="CAIIXF020000001">
    <property type="protein sequence ID" value="CAH1774308.1"/>
    <property type="molecule type" value="Genomic_DNA"/>
</dbReference>
<dbReference type="PANTHER" id="PTHR13071">
    <property type="entry name" value="MITOCHONDRIAL 28S RIBOSOMAL PROTEIN S22"/>
    <property type="match status" value="1"/>
</dbReference>
<comment type="caution">
    <text evidence="1">The sequence shown here is derived from an EMBL/GenBank/DDBJ whole genome shotgun (WGS) entry which is preliminary data.</text>
</comment>
<accession>A0A8S4MZH8</accession>
<dbReference type="GO" id="GO:0005763">
    <property type="term" value="C:mitochondrial small ribosomal subunit"/>
    <property type="evidence" value="ECO:0007669"/>
    <property type="project" value="TreeGrafter"/>
</dbReference>
<keyword evidence="2" id="KW-1185">Reference proteome</keyword>
<sequence>PENMTSAGRIFTKCHRFLSNSSSVLHKRKLLIRKYCSNEAVPLGPRDPGEVFITPCVQELLYRMTRLDVDKVFAPKLKQAKNPQYELIPESKLGELQERVLRKAMNKLQMPPVLKQRAPLKEVLEENPDIAGITETKYIFTDITYGISNKERYIVAREADGTLRKATHDERDRMINVYFPVKGRMVYMPKMFEEARLEEMLEEGKHLYVLNRAIIQFEPDSPDYIRVTQRTYEHIDSKKLFEDLRSTRHFGGLAFYLAWHKKIDHLLVDMLQRDLIRDAQDLVVLLNIIHPDSVSAQMAKSQNITDPSTLIKNYIEHDAPHAGIVELALQSYQDDQRQQEQHSNAQQS</sequence>
<evidence type="ECO:0008006" key="3">
    <source>
        <dbReference type="Google" id="ProtNLM"/>
    </source>
</evidence>
<gene>
    <name evidence="1" type="ORF">OFUS_LOCUS1798</name>
</gene>
<reference evidence="1" key="1">
    <citation type="submission" date="2022-03" db="EMBL/GenBank/DDBJ databases">
        <authorList>
            <person name="Martin C."/>
        </authorList>
    </citation>
    <scope>NUCLEOTIDE SEQUENCE</scope>
</reference>
<proteinExistence type="predicted"/>
<dbReference type="PANTHER" id="PTHR13071:SF4">
    <property type="entry name" value="SMALL RIBOSOMAL SUBUNIT PROTEIN MS22"/>
    <property type="match status" value="1"/>
</dbReference>
<dbReference type="InterPro" id="IPR019374">
    <property type="entry name" value="Ribosomal_mS22"/>
</dbReference>
<protein>
    <recommendedName>
        <fullName evidence="3">Mitochondrial ribosomal protein s22</fullName>
    </recommendedName>
</protein>
<name>A0A8S4MZH8_OWEFU</name>